<organism evidence="1">
    <name type="scientific">marine metagenome</name>
    <dbReference type="NCBI Taxonomy" id="408172"/>
    <lineage>
        <taxon>unclassified sequences</taxon>
        <taxon>metagenomes</taxon>
        <taxon>ecological metagenomes</taxon>
    </lineage>
</organism>
<reference evidence="1" key="1">
    <citation type="submission" date="2018-05" db="EMBL/GenBank/DDBJ databases">
        <authorList>
            <person name="Lanie J.A."/>
            <person name="Ng W.-L."/>
            <person name="Kazmierczak K.M."/>
            <person name="Andrzejewski T.M."/>
            <person name="Davidsen T.M."/>
            <person name="Wayne K.J."/>
            <person name="Tettelin H."/>
            <person name="Glass J.I."/>
            <person name="Rusch D."/>
            <person name="Podicherti R."/>
            <person name="Tsui H.-C.T."/>
            <person name="Winkler M.E."/>
        </authorList>
    </citation>
    <scope>NUCLEOTIDE SEQUENCE</scope>
</reference>
<dbReference type="AlphaFoldDB" id="A0A382CNF4"/>
<name>A0A382CNF4_9ZZZZ</name>
<protein>
    <submittedName>
        <fullName evidence="1">Uncharacterized protein</fullName>
    </submittedName>
</protein>
<sequence length="162" mass="19092">MTLKQAIKEFKSTNSYKTQSDIHWFVWLLENPKSPFRLSGAVNLFNHDIIHILLNRGMDVDDEAYVIGFTMGNSEPSSSWAKWAFRLSARWLYPDGYRFSKTDIEEFDRGWEYGSTLKTKNIHRKMWTEHSISEKLIQIRKKMGIDIINTKEGDASYWKGYL</sequence>
<gene>
    <name evidence="1" type="ORF">METZ01_LOCUS180459</name>
</gene>
<accession>A0A382CNF4</accession>
<dbReference type="EMBL" id="UINC01035346">
    <property type="protein sequence ID" value="SVB27605.1"/>
    <property type="molecule type" value="Genomic_DNA"/>
</dbReference>
<proteinExistence type="predicted"/>
<evidence type="ECO:0000313" key="1">
    <source>
        <dbReference type="EMBL" id="SVB27605.1"/>
    </source>
</evidence>